<dbReference type="HAMAP" id="MF_00594">
    <property type="entry name" value="Cytc_PetJ"/>
    <property type="match status" value="1"/>
</dbReference>
<dbReference type="GO" id="GO:0015979">
    <property type="term" value="P:photosynthesis"/>
    <property type="evidence" value="ECO:0007669"/>
    <property type="project" value="UniProtKB-UniRule"/>
</dbReference>
<evidence type="ECO:0000256" key="13">
    <source>
        <dbReference type="SAM" id="MobiDB-lite"/>
    </source>
</evidence>
<dbReference type="Gene3D" id="1.10.760.10">
    <property type="entry name" value="Cytochrome c-like domain"/>
    <property type="match status" value="1"/>
</dbReference>
<evidence type="ECO:0000256" key="12">
    <source>
        <dbReference type="HAMAP-Rule" id="MF_00594"/>
    </source>
</evidence>
<sequence precursor="true">MKKLLSILLTATVWFTFALERPALAGDAAQGAKVFSQNCAACHIGGNNVIMANKTLKKAVLKRYKMYDLEKIKTQVTNGKNAMPSFNKKLTEQEIENVATYVLSQADNDWQLGKEISNQKSPESKSPQLGIEADQKPVNQDKTDTLKPKKRPFWRSFF</sequence>
<comment type="PTM">
    <text evidence="12">Binds 1 heme c group per subunit.</text>
</comment>
<comment type="function">
    <text evidence="1 12">Functions as an electron carrier between membrane-bound cytochrome b6-f and photosystem I in oxygenic photosynthesis.</text>
</comment>
<evidence type="ECO:0000256" key="11">
    <source>
        <dbReference type="ARBA" id="ARBA00023078"/>
    </source>
</evidence>
<evidence type="ECO:0000256" key="10">
    <source>
        <dbReference type="ARBA" id="ARBA00023004"/>
    </source>
</evidence>
<keyword evidence="7 12" id="KW-0349">Heme</keyword>
<dbReference type="Pfam" id="PF13442">
    <property type="entry name" value="Cytochrome_CBB3"/>
    <property type="match status" value="1"/>
</dbReference>
<evidence type="ECO:0000256" key="7">
    <source>
        <dbReference type="ARBA" id="ARBA00022617"/>
    </source>
</evidence>
<feature type="compositionally biased region" description="Basic and acidic residues" evidence="13">
    <location>
        <begin position="133"/>
        <end position="147"/>
    </location>
</feature>
<dbReference type="AlphaFoldDB" id="A0A1D8TV18"/>
<evidence type="ECO:0000256" key="3">
    <source>
        <dbReference type="ARBA" id="ARBA00009650"/>
    </source>
</evidence>
<feature type="binding site" description="covalent" evidence="12">
    <location>
        <position position="39"/>
    </location>
    <ligand>
        <name>heme c</name>
        <dbReference type="ChEBI" id="CHEBI:61717"/>
    </ligand>
</feature>
<dbReference type="PRINTS" id="PR00605">
    <property type="entry name" value="CYTCHROMECIC"/>
</dbReference>
<dbReference type="PROSITE" id="PS51007">
    <property type="entry name" value="CYTC"/>
    <property type="match status" value="1"/>
</dbReference>
<keyword evidence="10 12" id="KW-0408">Iron</keyword>
<feature type="signal peptide" evidence="12">
    <location>
        <begin position="1"/>
        <end position="25"/>
    </location>
</feature>
<keyword evidence="9 12" id="KW-0249">Electron transport</keyword>
<dbReference type="SUPFAM" id="SSF46626">
    <property type="entry name" value="Cytochrome c"/>
    <property type="match status" value="1"/>
</dbReference>
<comment type="similarity">
    <text evidence="3 12">Belongs to the cytochrome c family. PetJ subfamily.</text>
</comment>
<dbReference type="OrthoDB" id="5570429at2"/>
<evidence type="ECO:0000313" key="16">
    <source>
        <dbReference type="Proteomes" id="UP000177870"/>
    </source>
</evidence>
<feature type="compositionally biased region" description="Basic residues" evidence="13">
    <location>
        <begin position="148"/>
        <end position="158"/>
    </location>
</feature>
<proteinExistence type="inferred from homology"/>
<keyword evidence="8 12" id="KW-0479">Metal-binding</keyword>
<feature type="compositionally biased region" description="Polar residues" evidence="13">
    <location>
        <begin position="117"/>
        <end position="127"/>
    </location>
</feature>
<dbReference type="EMBL" id="CP017599">
    <property type="protein sequence ID" value="AOX01434.1"/>
    <property type="molecule type" value="Genomic_DNA"/>
</dbReference>
<dbReference type="PANTHER" id="PTHR34688:SF2">
    <property type="entry name" value="CYTOCHROME C6, CHLOROPLASTIC"/>
    <property type="match status" value="1"/>
</dbReference>
<dbReference type="InterPro" id="IPR009056">
    <property type="entry name" value="Cyt_c-like_dom"/>
</dbReference>
<dbReference type="GO" id="GO:0031979">
    <property type="term" value="C:plasma membrane-derived thylakoid lumen"/>
    <property type="evidence" value="ECO:0007669"/>
    <property type="project" value="UniProtKB-SubCell"/>
</dbReference>
<keyword evidence="6 12" id="KW-0602">Photosynthesis</keyword>
<feature type="binding site" description="axial binding residue" evidence="12">
    <location>
        <position position="83"/>
    </location>
    <ligand>
        <name>heme c</name>
        <dbReference type="ChEBI" id="CHEBI:61717"/>
    </ligand>
    <ligandPart>
        <name>Fe</name>
        <dbReference type="ChEBI" id="CHEBI:18248"/>
    </ligandPart>
</feature>
<feature type="domain" description="Cytochrome c" evidence="14">
    <location>
        <begin position="26"/>
        <end position="106"/>
    </location>
</feature>
<dbReference type="InterPro" id="IPR036909">
    <property type="entry name" value="Cyt_c-like_dom_sf"/>
</dbReference>
<feature type="binding site" description="axial binding residue" evidence="12">
    <location>
        <position position="43"/>
    </location>
    <ligand>
        <name>heme c</name>
        <dbReference type="ChEBI" id="CHEBI:61717"/>
    </ligand>
    <ligandPart>
        <name>Fe</name>
        <dbReference type="ChEBI" id="CHEBI:18248"/>
    </ligandPart>
</feature>
<dbReference type="GO" id="GO:0020037">
    <property type="term" value="F:heme binding"/>
    <property type="evidence" value="ECO:0007669"/>
    <property type="project" value="InterPro"/>
</dbReference>
<name>A0A1D8TV18_9CYAN</name>
<evidence type="ECO:0000256" key="9">
    <source>
        <dbReference type="ARBA" id="ARBA00022982"/>
    </source>
</evidence>
<evidence type="ECO:0000256" key="5">
    <source>
        <dbReference type="ARBA" id="ARBA00022448"/>
    </source>
</evidence>
<evidence type="ECO:0000256" key="6">
    <source>
        <dbReference type="ARBA" id="ARBA00022531"/>
    </source>
</evidence>
<keyword evidence="11 12" id="KW-0793">Thylakoid</keyword>
<evidence type="ECO:0000256" key="2">
    <source>
        <dbReference type="ARBA" id="ARBA00004518"/>
    </source>
</evidence>
<dbReference type="InterPro" id="IPR008168">
    <property type="entry name" value="Cyt_C_IC"/>
</dbReference>
<reference evidence="16" key="1">
    <citation type="submission" date="2016-10" db="EMBL/GenBank/DDBJ databases">
        <title>Comparative genomics uncovers the prolific and rare metabolic potential of the cyanobacterial genus Moorea.</title>
        <authorList>
            <person name="Leao T."/>
            <person name="Castelao G."/>
            <person name="Korobeynikov A."/>
            <person name="Monroe E.A."/>
            <person name="Podell S."/>
            <person name="Glukhov E."/>
            <person name="Allen E."/>
            <person name="Gerwick W.H."/>
            <person name="Gerwick L."/>
        </authorList>
    </citation>
    <scope>NUCLEOTIDE SEQUENCE [LARGE SCALE GENOMIC DNA]</scope>
    <source>
        <strain evidence="16">PAL-8-15-08-1</strain>
    </source>
</reference>
<feature type="region of interest" description="Disordered" evidence="13">
    <location>
        <begin position="117"/>
        <end position="158"/>
    </location>
</feature>
<dbReference type="GO" id="GO:0005506">
    <property type="term" value="F:iron ion binding"/>
    <property type="evidence" value="ECO:0007669"/>
    <property type="project" value="InterPro"/>
</dbReference>
<dbReference type="KEGG" id="mpro:BJP34_20075"/>
<dbReference type="PANTHER" id="PTHR34688">
    <property type="entry name" value="CYTOCHROME C6, CHLOROPLASTIC"/>
    <property type="match status" value="1"/>
</dbReference>
<evidence type="ECO:0000256" key="8">
    <source>
        <dbReference type="ARBA" id="ARBA00022723"/>
    </source>
</evidence>
<dbReference type="GO" id="GO:0009055">
    <property type="term" value="F:electron transfer activity"/>
    <property type="evidence" value="ECO:0007669"/>
    <property type="project" value="UniProtKB-UniRule"/>
</dbReference>
<organism evidence="15 16">
    <name type="scientific">Moorena producens PAL-8-15-08-1</name>
    <dbReference type="NCBI Taxonomy" id="1458985"/>
    <lineage>
        <taxon>Bacteria</taxon>
        <taxon>Bacillati</taxon>
        <taxon>Cyanobacteriota</taxon>
        <taxon>Cyanophyceae</taxon>
        <taxon>Coleofasciculales</taxon>
        <taxon>Coleofasciculaceae</taxon>
        <taxon>Moorena</taxon>
    </lineage>
</organism>
<dbReference type="STRING" id="1458985.BJP34_20075"/>
<dbReference type="Proteomes" id="UP000177870">
    <property type="component" value="Chromosome"/>
</dbReference>
<protein>
    <recommendedName>
        <fullName evidence="4 12">Cytochrome c6</fullName>
    </recommendedName>
    <alternativeName>
        <fullName evidence="12">Cytochrome c-553</fullName>
    </alternativeName>
    <alternativeName>
        <fullName evidence="12">Cytochrome c553</fullName>
    </alternativeName>
    <alternativeName>
        <fullName evidence="12">Soluble cytochrome f</fullName>
    </alternativeName>
</protein>
<dbReference type="FunFam" id="1.10.760.10:FF:000038">
    <property type="entry name" value="Cytochrome c6"/>
    <property type="match status" value="1"/>
</dbReference>
<feature type="chain" id="PRO_5009729431" description="Cytochrome c6" evidence="12">
    <location>
        <begin position="26"/>
        <end position="158"/>
    </location>
</feature>
<accession>A0A1D8TV18</accession>
<gene>
    <name evidence="12" type="primary">petJ</name>
    <name evidence="15" type="ORF">BJP34_20075</name>
</gene>
<keyword evidence="5 12" id="KW-0813">Transport</keyword>
<dbReference type="InterPro" id="IPR023655">
    <property type="entry name" value="Cyt_C6"/>
</dbReference>
<keyword evidence="12" id="KW-0732">Signal</keyword>
<evidence type="ECO:0000256" key="1">
    <source>
        <dbReference type="ARBA" id="ARBA00002347"/>
    </source>
</evidence>
<comment type="subunit">
    <text evidence="12">Monomer.</text>
</comment>
<comment type="subcellular location">
    <subcellularLocation>
        <location evidence="2 12">Cellular thylakoid lumen</location>
    </subcellularLocation>
</comment>
<dbReference type="NCBIfam" id="NF045930">
    <property type="entry name" value="Cytc6PetJCyano"/>
    <property type="match status" value="1"/>
</dbReference>
<feature type="binding site" description="covalent" evidence="12">
    <location>
        <position position="42"/>
    </location>
    <ligand>
        <name>heme c</name>
        <dbReference type="ChEBI" id="CHEBI:61717"/>
    </ligand>
</feature>
<evidence type="ECO:0000313" key="15">
    <source>
        <dbReference type="EMBL" id="AOX01434.1"/>
    </source>
</evidence>
<evidence type="ECO:0000259" key="14">
    <source>
        <dbReference type="PROSITE" id="PS51007"/>
    </source>
</evidence>
<evidence type="ECO:0000256" key="4">
    <source>
        <dbReference type="ARBA" id="ARBA00016152"/>
    </source>
</evidence>